<proteinExistence type="predicted"/>
<name>A0A7X5Y3C9_9SPHN</name>
<dbReference type="EMBL" id="JAATJB010000023">
    <property type="protein sequence ID" value="NJB99895.1"/>
    <property type="molecule type" value="Genomic_DNA"/>
</dbReference>
<protein>
    <submittedName>
        <fullName evidence="1">Uncharacterized protein</fullName>
    </submittedName>
</protein>
<evidence type="ECO:0000313" key="1">
    <source>
        <dbReference type="EMBL" id="NJB99895.1"/>
    </source>
</evidence>
<comment type="caution">
    <text evidence="1">The sequence shown here is derived from an EMBL/GenBank/DDBJ whole genome shotgun (WGS) entry which is preliminary data.</text>
</comment>
<evidence type="ECO:0000313" key="2">
    <source>
        <dbReference type="Proteomes" id="UP000531251"/>
    </source>
</evidence>
<keyword evidence="2" id="KW-1185">Reference proteome</keyword>
<reference evidence="1 2" key="1">
    <citation type="submission" date="2020-03" db="EMBL/GenBank/DDBJ databases">
        <title>Genomic Encyclopedia of Type Strains, Phase IV (KMG-IV): sequencing the most valuable type-strain genomes for metagenomic binning, comparative biology and taxonomic classification.</title>
        <authorList>
            <person name="Goeker M."/>
        </authorList>
    </citation>
    <scope>NUCLEOTIDE SEQUENCE [LARGE SCALE GENOMIC DNA]</scope>
    <source>
        <strain evidence="1 2">DSM 7225</strain>
    </source>
</reference>
<accession>A0A7X5Y3C9</accession>
<dbReference type="AlphaFoldDB" id="A0A7X5Y3C9"/>
<sequence>MTERRLTDDFAMRSPLAERQPHRVPLAEIVAEVTREVHRRREAYPIMVQRGSLDQTEARRHQAVLAAIQADLASSFDLSGTQPLASDDDPAPISWGAKVRELRRELAIRRAAYPKWVASATNPLTEADARIRLEAFDAAHYLYWHQLLGFGGPVKFADRIDAALAGDRTALARIHFLAERGADRARGPAWRDHGDEADGAVDPGAAWAAAAELAKGVAQGTHPLEVFAAAPLARIARTLRQQREGFLARNVPPLLAAQVEADSLLYDVECWLGLLAIRHGAITRDDFIGAPAPHWAVAA</sequence>
<dbReference type="Proteomes" id="UP000531251">
    <property type="component" value="Unassembled WGS sequence"/>
</dbReference>
<gene>
    <name evidence="1" type="ORF">GGR89_004241</name>
</gene>
<organism evidence="1 2">
    <name type="scientific">Sphingomonas trueperi</name>
    <dbReference type="NCBI Taxonomy" id="53317"/>
    <lineage>
        <taxon>Bacteria</taxon>
        <taxon>Pseudomonadati</taxon>
        <taxon>Pseudomonadota</taxon>
        <taxon>Alphaproteobacteria</taxon>
        <taxon>Sphingomonadales</taxon>
        <taxon>Sphingomonadaceae</taxon>
        <taxon>Sphingomonas</taxon>
    </lineage>
</organism>
<dbReference type="RefSeq" id="WP_167713152.1">
    <property type="nucleotide sequence ID" value="NZ_BAAADY010000034.1"/>
</dbReference>